<feature type="region of interest" description="Disordered" evidence="1">
    <location>
        <begin position="94"/>
        <end position="113"/>
    </location>
</feature>
<dbReference type="Proteomes" id="UP000532746">
    <property type="component" value="Unassembled WGS sequence"/>
</dbReference>
<keyword evidence="3" id="KW-1185">Reference proteome</keyword>
<reference evidence="2 3" key="1">
    <citation type="submission" date="2020-08" db="EMBL/GenBank/DDBJ databases">
        <title>Genomic Encyclopedia of Type Strains, Phase IV (KMG-IV): sequencing the most valuable type-strain genomes for metagenomic binning, comparative biology and taxonomic classification.</title>
        <authorList>
            <person name="Goeker M."/>
        </authorList>
    </citation>
    <scope>NUCLEOTIDE SEQUENCE [LARGE SCALE GENOMIC DNA]</scope>
    <source>
        <strain evidence="2 3">DSM 26718</strain>
    </source>
</reference>
<accession>A0A7W9WCI5</accession>
<dbReference type="RefSeq" id="WP_183405065.1">
    <property type="nucleotide sequence ID" value="NZ_JACHGG010000007.1"/>
</dbReference>
<comment type="caution">
    <text evidence="2">The sequence shown here is derived from an EMBL/GenBank/DDBJ whole genome shotgun (WGS) entry which is preliminary data.</text>
</comment>
<dbReference type="AlphaFoldDB" id="A0A7W9WCI5"/>
<protein>
    <submittedName>
        <fullName evidence="2">Uncharacterized protein</fullName>
    </submittedName>
</protein>
<dbReference type="EMBL" id="JACHGG010000007">
    <property type="protein sequence ID" value="MBB6060924.1"/>
    <property type="molecule type" value="Genomic_DNA"/>
</dbReference>
<name>A0A7W9WCI5_9BACT</name>
<sequence length="113" mass="12508">MTDLYLRGLGFAPTDETSQARRPSFSQAWRYQHQRVAQDGARLFIEHPLGIDCCRLSAVVAPLAAQDVFATLPLHDKAALETAIAAYYAAHGGVGPLAPRPQPSTYRPYRRQE</sequence>
<evidence type="ECO:0000256" key="1">
    <source>
        <dbReference type="SAM" id="MobiDB-lite"/>
    </source>
</evidence>
<proteinExistence type="predicted"/>
<evidence type="ECO:0000313" key="2">
    <source>
        <dbReference type="EMBL" id="MBB6060924.1"/>
    </source>
</evidence>
<organism evidence="2 3">
    <name type="scientific">Hymenobacter luteus</name>
    <dbReference type="NCBI Taxonomy" id="1411122"/>
    <lineage>
        <taxon>Bacteria</taxon>
        <taxon>Pseudomonadati</taxon>
        <taxon>Bacteroidota</taxon>
        <taxon>Cytophagia</taxon>
        <taxon>Cytophagales</taxon>
        <taxon>Hymenobacteraceae</taxon>
        <taxon>Hymenobacter</taxon>
    </lineage>
</organism>
<evidence type="ECO:0000313" key="3">
    <source>
        <dbReference type="Proteomes" id="UP000532746"/>
    </source>
</evidence>
<gene>
    <name evidence="2" type="ORF">HNQ93_003800</name>
</gene>